<comment type="caution">
    <text evidence="2">The sequence shown here is derived from an EMBL/GenBank/DDBJ whole genome shotgun (WGS) entry which is preliminary data.</text>
</comment>
<proteinExistence type="predicted"/>
<sequence length="103" mass="11912">MKFYFTTRHIPELQGLSMAERMEKLKRAEGKLTPPEKLLLNICKLLVIVPVFVFILKSSENWLALLWAGLFILAYPFLLKPFQYSMCAKYLSSPSPQNKSSEE</sequence>
<keyword evidence="1" id="KW-0812">Transmembrane</keyword>
<accession>A0ABT3A3P5</accession>
<evidence type="ECO:0000256" key="1">
    <source>
        <dbReference type="SAM" id="Phobius"/>
    </source>
</evidence>
<organism evidence="2 3">
    <name type="scientific">Fluctibacter corallii</name>
    <dbReference type="NCBI Taxonomy" id="2984329"/>
    <lineage>
        <taxon>Bacteria</taxon>
        <taxon>Pseudomonadati</taxon>
        <taxon>Pseudomonadota</taxon>
        <taxon>Gammaproteobacteria</taxon>
        <taxon>Alteromonadales</taxon>
        <taxon>Alteromonadaceae</taxon>
        <taxon>Fluctibacter</taxon>
    </lineage>
</organism>
<evidence type="ECO:0000313" key="3">
    <source>
        <dbReference type="Proteomes" id="UP001652504"/>
    </source>
</evidence>
<protein>
    <submittedName>
        <fullName evidence="2">DUF6170 family protein</fullName>
    </submittedName>
</protein>
<evidence type="ECO:0000313" key="2">
    <source>
        <dbReference type="EMBL" id="MCV2883300.1"/>
    </source>
</evidence>
<feature type="transmembrane region" description="Helical" evidence="1">
    <location>
        <begin position="62"/>
        <end position="79"/>
    </location>
</feature>
<feature type="transmembrane region" description="Helical" evidence="1">
    <location>
        <begin position="38"/>
        <end position="56"/>
    </location>
</feature>
<dbReference type="RefSeq" id="WP_263710500.1">
    <property type="nucleotide sequence ID" value="NZ_JAOWKX010000001.1"/>
</dbReference>
<keyword evidence="1" id="KW-1133">Transmembrane helix</keyword>
<keyword evidence="1" id="KW-0472">Membrane</keyword>
<dbReference type="Pfam" id="PF19667">
    <property type="entry name" value="DUF6170"/>
    <property type="match status" value="1"/>
</dbReference>
<reference evidence="2 3" key="1">
    <citation type="submission" date="2022-10" db="EMBL/GenBank/DDBJ databases">
        <title>Aestuariibacter sp. AA17 isolated from Montipora capitata coral fragment.</title>
        <authorList>
            <person name="Emsley S.A."/>
            <person name="Pfannmuller K.M."/>
            <person name="Loughran R.M."/>
            <person name="Shlafstein M."/>
            <person name="Papke E."/>
            <person name="Saw J.H."/>
            <person name="Ushijima B."/>
            <person name="Videau P."/>
        </authorList>
    </citation>
    <scope>NUCLEOTIDE SEQUENCE [LARGE SCALE GENOMIC DNA]</scope>
    <source>
        <strain evidence="2 3">AA17</strain>
    </source>
</reference>
<gene>
    <name evidence="2" type="ORF">OE749_01145</name>
</gene>
<name>A0ABT3A3P5_9ALTE</name>
<keyword evidence="3" id="KW-1185">Reference proteome</keyword>
<dbReference type="EMBL" id="JAOWKX010000001">
    <property type="protein sequence ID" value="MCV2883300.1"/>
    <property type="molecule type" value="Genomic_DNA"/>
</dbReference>
<dbReference type="Proteomes" id="UP001652504">
    <property type="component" value="Unassembled WGS sequence"/>
</dbReference>
<dbReference type="InterPro" id="IPR046168">
    <property type="entry name" value="DUF6170"/>
</dbReference>